<protein>
    <submittedName>
        <fullName evidence="7">Putative PurR-regulated permease PerM</fullName>
    </submittedName>
</protein>
<dbReference type="GO" id="GO:0055085">
    <property type="term" value="P:transmembrane transport"/>
    <property type="evidence" value="ECO:0007669"/>
    <property type="project" value="TreeGrafter"/>
</dbReference>
<comment type="similarity">
    <text evidence="2">Belongs to the autoinducer-2 exporter (AI-2E) (TC 2.A.86) family.</text>
</comment>
<evidence type="ECO:0000313" key="7">
    <source>
        <dbReference type="EMBL" id="TCO80693.1"/>
    </source>
</evidence>
<feature type="transmembrane region" description="Helical" evidence="6">
    <location>
        <begin position="213"/>
        <end position="239"/>
    </location>
</feature>
<name>A0A4R2L2V9_9GAMM</name>
<proteinExistence type="inferred from homology"/>
<dbReference type="PANTHER" id="PTHR21716:SF64">
    <property type="entry name" value="AI-2 TRANSPORT PROTEIN TQSA"/>
    <property type="match status" value="1"/>
</dbReference>
<dbReference type="EMBL" id="SLWY01000012">
    <property type="protein sequence ID" value="TCO80693.1"/>
    <property type="molecule type" value="Genomic_DNA"/>
</dbReference>
<feature type="transmembrane region" description="Helical" evidence="6">
    <location>
        <begin position="152"/>
        <end position="170"/>
    </location>
</feature>
<keyword evidence="4 6" id="KW-1133">Transmembrane helix</keyword>
<dbReference type="GO" id="GO:0016020">
    <property type="term" value="C:membrane"/>
    <property type="evidence" value="ECO:0007669"/>
    <property type="project" value="UniProtKB-SubCell"/>
</dbReference>
<feature type="transmembrane region" description="Helical" evidence="6">
    <location>
        <begin position="269"/>
        <end position="285"/>
    </location>
</feature>
<reference evidence="7 8" key="1">
    <citation type="submission" date="2019-03" db="EMBL/GenBank/DDBJ databases">
        <title>Genomic Encyclopedia of Type Strains, Phase IV (KMG-IV): sequencing the most valuable type-strain genomes for metagenomic binning, comparative biology and taxonomic classification.</title>
        <authorList>
            <person name="Goeker M."/>
        </authorList>
    </citation>
    <scope>NUCLEOTIDE SEQUENCE [LARGE SCALE GENOMIC DNA]</scope>
    <source>
        <strain evidence="7 8">DSM 25287</strain>
    </source>
</reference>
<dbReference type="InterPro" id="IPR002549">
    <property type="entry name" value="AI-2E-like"/>
</dbReference>
<dbReference type="Proteomes" id="UP000295765">
    <property type="component" value="Unassembled WGS sequence"/>
</dbReference>
<evidence type="ECO:0000256" key="4">
    <source>
        <dbReference type="ARBA" id="ARBA00022989"/>
    </source>
</evidence>
<keyword evidence="3 6" id="KW-0812">Transmembrane</keyword>
<sequence>MTEVRIGIWFAVLGAAGALLYLLAPVLTPFLVSAILAYLGDPLVDRLERWRFSRTAAVTSVFVTLTLALLLTSLVLIPLLQQQVERLLTTAPTLFDWLKHQLQPWLARTLDIDLGSLIDMDLLRARFKESLDTVGGLVAAVVATVTRSGAALLGWFANLMLVPVVTFYLLRDWDVLVARVHALLPRAVEPAVARLAAEADTVLGAFLRGQFTVMLALSTIYAVGLAAIGLDLALLIGLLAGMVSFVPYLGFIVGIVVAGVAALVQFHDALHVLLAAAVFGVGQVLEGSVLTPRLVGDRIGLHPVAVIFAVLAGGHLFGFFGVLLALPVAAVVMVLLRHTHDFYLDSELYDDRPAAPAADEGDGTPR</sequence>
<evidence type="ECO:0000313" key="8">
    <source>
        <dbReference type="Proteomes" id="UP000295765"/>
    </source>
</evidence>
<feature type="transmembrane region" description="Helical" evidence="6">
    <location>
        <begin position="305"/>
        <end position="336"/>
    </location>
</feature>
<dbReference type="PANTHER" id="PTHR21716">
    <property type="entry name" value="TRANSMEMBRANE PROTEIN"/>
    <property type="match status" value="1"/>
</dbReference>
<comment type="subcellular location">
    <subcellularLocation>
        <location evidence="1">Membrane</location>
        <topology evidence="1">Multi-pass membrane protein</topology>
    </subcellularLocation>
</comment>
<feature type="transmembrane region" description="Helical" evidence="6">
    <location>
        <begin position="60"/>
        <end position="80"/>
    </location>
</feature>
<keyword evidence="5 6" id="KW-0472">Membrane</keyword>
<comment type="caution">
    <text evidence="7">The sequence shown here is derived from an EMBL/GenBank/DDBJ whole genome shotgun (WGS) entry which is preliminary data.</text>
</comment>
<evidence type="ECO:0000256" key="2">
    <source>
        <dbReference type="ARBA" id="ARBA00009773"/>
    </source>
</evidence>
<dbReference type="RefSeq" id="WP_132542887.1">
    <property type="nucleotide sequence ID" value="NZ_SLWY01000012.1"/>
</dbReference>
<accession>A0A4R2L2V9</accession>
<dbReference type="OrthoDB" id="5792512at2"/>
<evidence type="ECO:0000256" key="3">
    <source>
        <dbReference type="ARBA" id="ARBA00022692"/>
    </source>
</evidence>
<dbReference type="Pfam" id="PF01594">
    <property type="entry name" value="AI-2E_transport"/>
    <property type="match status" value="1"/>
</dbReference>
<gene>
    <name evidence="7" type="ORF">EV699_11228</name>
</gene>
<evidence type="ECO:0000256" key="6">
    <source>
        <dbReference type="SAM" id="Phobius"/>
    </source>
</evidence>
<evidence type="ECO:0000256" key="1">
    <source>
        <dbReference type="ARBA" id="ARBA00004141"/>
    </source>
</evidence>
<feature type="transmembrane region" description="Helical" evidence="6">
    <location>
        <begin position="245"/>
        <end position="264"/>
    </location>
</feature>
<dbReference type="AlphaFoldDB" id="A0A4R2L2V9"/>
<keyword evidence="8" id="KW-1185">Reference proteome</keyword>
<feature type="transmembrane region" description="Helical" evidence="6">
    <location>
        <begin position="6"/>
        <end position="39"/>
    </location>
</feature>
<organism evidence="7 8">
    <name type="scientific">Plasticicumulans lactativorans</name>
    <dbReference type="NCBI Taxonomy" id="1133106"/>
    <lineage>
        <taxon>Bacteria</taxon>
        <taxon>Pseudomonadati</taxon>
        <taxon>Pseudomonadota</taxon>
        <taxon>Gammaproteobacteria</taxon>
        <taxon>Candidatus Competibacteraceae</taxon>
        <taxon>Plasticicumulans</taxon>
    </lineage>
</organism>
<evidence type="ECO:0000256" key="5">
    <source>
        <dbReference type="ARBA" id="ARBA00023136"/>
    </source>
</evidence>